<evidence type="ECO:0000313" key="1">
    <source>
        <dbReference type="EMBL" id="MSN95785.1"/>
    </source>
</evidence>
<accession>A0A6L5WID6</accession>
<proteinExistence type="predicted"/>
<dbReference type="RefSeq" id="WP_154570058.1">
    <property type="nucleotide sequence ID" value="NZ_VWSJ01000002.1"/>
</dbReference>
<gene>
    <name evidence="1" type="ORF">F1B92_01000</name>
</gene>
<comment type="caution">
    <text evidence="1">The sequence shown here is derived from an EMBL/GenBank/DDBJ whole genome shotgun (WGS) entry which is preliminary data.</text>
</comment>
<reference evidence="1 2" key="1">
    <citation type="submission" date="2019-09" db="EMBL/GenBank/DDBJ databases">
        <authorList>
            <person name="Silva M."/>
            <person name="Pereira G."/>
            <person name="Lopes-Da-Costa L."/>
            <person name="Silva E."/>
        </authorList>
    </citation>
    <scope>NUCLEOTIDE SEQUENCE [LARGE SCALE GENOMIC DNA]</scope>
    <source>
        <strain evidence="1 2">FMV-PI01</strain>
    </source>
</reference>
<evidence type="ECO:0008006" key="3">
    <source>
        <dbReference type="Google" id="ProtNLM"/>
    </source>
</evidence>
<reference evidence="1 2" key="2">
    <citation type="submission" date="2020-03" db="EMBL/GenBank/DDBJ databases">
        <title>Campylobacter portucalensis sp. nov., a new species of Campylobacter isolated from the reproductive tract of bulls.</title>
        <authorList>
            <person name="Silva M.F."/>
            <person name="Pereira G."/>
            <person name="Carneiro C."/>
            <person name="Hemphill A."/>
            <person name="Mateus L."/>
            <person name="Lopes-Da-Costa L."/>
            <person name="Silva E."/>
        </authorList>
    </citation>
    <scope>NUCLEOTIDE SEQUENCE [LARGE SCALE GENOMIC DNA]</scope>
    <source>
        <strain evidence="1 2">FMV-PI01</strain>
    </source>
</reference>
<dbReference type="Proteomes" id="UP000476338">
    <property type="component" value="Unassembled WGS sequence"/>
</dbReference>
<dbReference type="PROSITE" id="PS51257">
    <property type="entry name" value="PROKAR_LIPOPROTEIN"/>
    <property type="match status" value="1"/>
</dbReference>
<keyword evidence="2" id="KW-1185">Reference proteome</keyword>
<dbReference type="AlphaFoldDB" id="A0A6L5WID6"/>
<protein>
    <recommendedName>
        <fullName evidence="3">Lipoprotein</fullName>
    </recommendedName>
</protein>
<sequence length="179" mass="20693">MKNLFFIAIFAIVFSGCFYQKSGIVLNPYINNKNLNSHQNYKEISFIKYVVDNRRDKKAVFLNGDNLNKDIFLESDLEIWFKDALIKELKSNDIIYNLEKLSIGLTINKFHINITPDEDKNLNAIGEIFVEIKKNSVTTTKRILKNIIELADAKDVLNLKLILEDLAKNLVKQVVENIK</sequence>
<name>A0A6L5WID6_9BACT</name>
<dbReference type="EMBL" id="VWSJ01000002">
    <property type="protein sequence ID" value="MSN95785.1"/>
    <property type="molecule type" value="Genomic_DNA"/>
</dbReference>
<organism evidence="1 2">
    <name type="scientific">Campylobacter portucalensis</name>
    <dbReference type="NCBI Taxonomy" id="2608384"/>
    <lineage>
        <taxon>Bacteria</taxon>
        <taxon>Pseudomonadati</taxon>
        <taxon>Campylobacterota</taxon>
        <taxon>Epsilonproteobacteria</taxon>
        <taxon>Campylobacterales</taxon>
        <taxon>Campylobacteraceae</taxon>
        <taxon>Campylobacter</taxon>
    </lineage>
</organism>
<evidence type="ECO:0000313" key="2">
    <source>
        <dbReference type="Proteomes" id="UP000476338"/>
    </source>
</evidence>